<gene>
    <name evidence="2" type="ORF">ACJIZ3_014257</name>
</gene>
<dbReference type="Proteomes" id="UP001634393">
    <property type="component" value="Unassembled WGS sequence"/>
</dbReference>
<accession>A0ABD3RJ64</accession>
<dbReference type="EMBL" id="JBJXBP010000008">
    <property type="protein sequence ID" value="KAL3812989.1"/>
    <property type="molecule type" value="Genomic_DNA"/>
</dbReference>
<feature type="domain" description="Aminotransferase-like plant mobile" evidence="1">
    <location>
        <begin position="140"/>
        <end position="447"/>
    </location>
</feature>
<dbReference type="InterPro" id="IPR019557">
    <property type="entry name" value="AminoTfrase-like_pln_mobile"/>
</dbReference>
<dbReference type="AlphaFoldDB" id="A0ABD3RJ64"/>
<comment type="caution">
    <text evidence="2">The sequence shown here is derived from an EMBL/GenBank/DDBJ whole genome shotgun (WGS) entry which is preliminary data.</text>
</comment>
<sequence length="490" mass="55695">MEFTDYKVPYPTLYVINKGETDNTRGTALPVYPPAIGPFASEYAVSKEKHPSRFSAEITKEASVDATALSKRQKVCLLQSGTPKEGSPPSFPRHARLSASWRTPWHSSAPSLGEFSYLSGYWEWVDDVFARKNKNLHRAGVHDAVWASLFTYDVDEHMIRTFCHLWSPSTNTLCTSVGEFSISLWDLHVLGGLPLCGLFYDEVVPSAKELRRVDKDNKLFLPRSCQHLFSAYHHLGGSDSDGVQALEWVKFWFKGPVRYREPPQRLSKKGLTKPRLTYNPSGEIHTSLAHDRTVEENAPFDALGVKEPDREETYVAALLACWICRFLLPSKNINHIRPGVFMVASMIASGEKFSLAIPVLASIYRGLKQLTSSTDLKECTAVFPIHYVYGWISTYLKTHFEREDTEIVRKSNLMRARMTKFAGERMARKYNLAEAQHIFESIELSQMTPLPMFREKCRCSVIVELRPIWRRIILSVFVHATSSCDSINTT</sequence>
<reference evidence="2 3" key="1">
    <citation type="submission" date="2024-12" db="EMBL/GenBank/DDBJ databases">
        <title>The unique morphological basis and parallel evolutionary history of personate flowers in Penstemon.</title>
        <authorList>
            <person name="Depatie T.H."/>
            <person name="Wessinger C.A."/>
        </authorList>
    </citation>
    <scope>NUCLEOTIDE SEQUENCE [LARGE SCALE GENOMIC DNA]</scope>
    <source>
        <strain evidence="2">WTNN_2</strain>
        <tissue evidence="2">Leaf</tissue>
    </source>
</reference>
<proteinExistence type="predicted"/>
<evidence type="ECO:0000259" key="1">
    <source>
        <dbReference type="Pfam" id="PF10536"/>
    </source>
</evidence>
<dbReference type="PANTHER" id="PTHR36607">
    <property type="entry name" value="1,2-DIHYDROXY-3-KETO-5-METHYLTHIOPENTENE DIOXYGENASE 4"/>
    <property type="match status" value="1"/>
</dbReference>
<organism evidence="2 3">
    <name type="scientific">Penstemon smallii</name>
    <dbReference type="NCBI Taxonomy" id="265156"/>
    <lineage>
        <taxon>Eukaryota</taxon>
        <taxon>Viridiplantae</taxon>
        <taxon>Streptophyta</taxon>
        <taxon>Embryophyta</taxon>
        <taxon>Tracheophyta</taxon>
        <taxon>Spermatophyta</taxon>
        <taxon>Magnoliopsida</taxon>
        <taxon>eudicotyledons</taxon>
        <taxon>Gunneridae</taxon>
        <taxon>Pentapetalae</taxon>
        <taxon>asterids</taxon>
        <taxon>lamiids</taxon>
        <taxon>Lamiales</taxon>
        <taxon>Plantaginaceae</taxon>
        <taxon>Cheloneae</taxon>
        <taxon>Penstemon</taxon>
    </lineage>
</organism>
<name>A0ABD3RJ64_9LAMI</name>
<protein>
    <recommendedName>
        <fullName evidence="1">Aminotransferase-like plant mobile domain-containing protein</fullName>
    </recommendedName>
</protein>
<evidence type="ECO:0000313" key="2">
    <source>
        <dbReference type="EMBL" id="KAL3812989.1"/>
    </source>
</evidence>
<dbReference type="PANTHER" id="PTHR36607:SF20">
    <property type="entry name" value="AMINOTRANSFERASE-LIKE PLANT MOBILE DOMAIN-CONTAINING PROTEIN"/>
    <property type="match status" value="1"/>
</dbReference>
<keyword evidence="3" id="KW-1185">Reference proteome</keyword>
<dbReference type="Pfam" id="PF10536">
    <property type="entry name" value="PMD"/>
    <property type="match status" value="1"/>
</dbReference>
<evidence type="ECO:0000313" key="3">
    <source>
        <dbReference type="Proteomes" id="UP001634393"/>
    </source>
</evidence>